<reference evidence="2" key="2">
    <citation type="submission" date="2020-09" db="EMBL/GenBank/DDBJ databases">
        <authorList>
            <person name="Sun Q."/>
            <person name="Zhou Y."/>
        </authorList>
    </citation>
    <scope>NUCLEOTIDE SEQUENCE</scope>
    <source>
        <strain evidence="2">CGMCC 4.7299</strain>
    </source>
</reference>
<protein>
    <submittedName>
        <fullName evidence="2">Uncharacterized protein</fullName>
    </submittedName>
</protein>
<dbReference type="Proteomes" id="UP000656042">
    <property type="component" value="Unassembled WGS sequence"/>
</dbReference>
<comment type="caution">
    <text evidence="2">The sequence shown here is derived from an EMBL/GenBank/DDBJ whole genome shotgun (WGS) entry which is preliminary data.</text>
</comment>
<organism evidence="2 3">
    <name type="scientific">Mangrovihabitans endophyticus</name>
    <dbReference type="NCBI Taxonomy" id="1751298"/>
    <lineage>
        <taxon>Bacteria</taxon>
        <taxon>Bacillati</taxon>
        <taxon>Actinomycetota</taxon>
        <taxon>Actinomycetes</taxon>
        <taxon>Micromonosporales</taxon>
        <taxon>Micromonosporaceae</taxon>
        <taxon>Mangrovihabitans</taxon>
    </lineage>
</organism>
<feature type="transmembrane region" description="Helical" evidence="1">
    <location>
        <begin position="44"/>
        <end position="63"/>
    </location>
</feature>
<reference evidence="2" key="1">
    <citation type="journal article" date="2014" name="Int. J. Syst. Evol. Microbiol.">
        <title>Complete genome sequence of Corynebacterium casei LMG S-19264T (=DSM 44701T), isolated from a smear-ripened cheese.</title>
        <authorList>
            <consortium name="US DOE Joint Genome Institute (JGI-PGF)"/>
            <person name="Walter F."/>
            <person name="Albersmeier A."/>
            <person name="Kalinowski J."/>
            <person name="Ruckert C."/>
        </authorList>
    </citation>
    <scope>NUCLEOTIDE SEQUENCE</scope>
    <source>
        <strain evidence="2">CGMCC 4.7299</strain>
    </source>
</reference>
<feature type="transmembrane region" description="Helical" evidence="1">
    <location>
        <begin position="159"/>
        <end position="183"/>
    </location>
</feature>
<name>A0A8J3C1B8_9ACTN</name>
<accession>A0A8J3C1B8</accession>
<dbReference type="RefSeq" id="WP_189079679.1">
    <property type="nucleotide sequence ID" value="NZ_BMMX01000010.1"/>
</dbReference>
<evidence type="ECO:0000256" key="1">
    <source>
        <dbReference type="SAM" id="Phobius"/>
    </source>
</evidence>
<feature type="transmembrane region" description="Helical" evidence="1">
    <location>
        <begin position="21"/>
        <end position="38"/>
    </location>
</feature>
<proteinExistence type="predicted"/>
<keyword evidence="1" id="KW-1133">Transmembrane helix</keyword>
<keyword evidence="1" id="KW-0812">Transmembrane</keyword>
<feature type="transmembrane region" description="Helical" evidence="1">
    <location>
        <begin position="203"/>
        <end position="225"/>
    </location>
</feature>
<dbReference type="EMBL" id="BMMX01000010">
    <property type="protein sequence ID" value="GGK93044.1"/>
    <property type="molecule type" value="Genomic_DNA"/>
</dbReference>
<evidence type="ECO:0000313" key="2">
    <source>
        <dbReference type="EMBL" id="GGK93044.1"/>
    </source>
</evidence>
<feature type="transmembrane region" description="Helical" evidence="1">
    <location>
        <begin position="84"/>
        <end position="107"/>
    </location>
</feature>
<sequence>MIALARMRLNAYAKGGRVWPPAIATVVLLGIMYGGGVGPPAPTFGYAALVLFPVIAWQSKLVLDAEPDVQRRLARVSVGAPREALAGIACALVAGLAVSAAAVVVPLPLLLAREPAPGRPTMTTGTAAGVLAHLLMIPAAVAVGALASRAVTRAAGNGVAVLVSGVVLIIVLGLHGSVAPWLAPPIMAMSRSLAAPVFPSAGAFLLLCGWAVAWCAVAFTAYAVVRRSRT</sequence>
<gene>
    <name evidence="2" type="ORF">GCM10012284_28710</name>
</gene>
<dbReference type="AlphaFoldDB" id="A0A8J3C1B8"/>
<evidence type="ECO:0000313" key="3">
    <source>
        <dbReference type="Proteomes" id="UP000656042"/>
    </source>
</evidence>
<keyword evidence="3" id="KW-1185">Reference proteome</keyword>
<keyword evidence="1" id="KW-0472">Membrane</keyword>
<feature type="transmembrane region" description="Helical" evidence="1">
    <location>
        <begin position="127"/>
        <end position="147"/>
    </location>
</feature>